<evidence type="ECO:0000313" key="3">
    <source>
        <dbReference type="Proteomes" id="UP000236333"/>
    </source>
</evidence>
<reference evidence="2 3" key="1">
    <citation type="journal article" date="2017" name="Mol. Biol. Evol.">
        <title>The 4-celled Tetrabaena socialis nuclear genome reveals the essential components for genetic control of cell number at the origin of multicellularity in the volvocine lineage.</title>
        <authorList>
            <person name="Featherston J."/>
            <person name="Arakaki Y."/>
            <person name="Hanschen E.R."/>
            <person name="Ferris P.J."/>
            <person name="Michod R.E."/>
            <person name="Olson B.J.S.C."/>
            <person name="Nozaki H."/>
            <person name="Durand P.M."/>
        </authorList>
    </citation>
    <scope>NUCLEOTIDE SEQUENCE [LARGE SCALE GENOMIC DNA]</scope>
    <source>
        <strain evidence="2 3">NIES-571</strain>
    </source>
</reference>
<evidence type="ECO:0000313" key="2">
    <source>
        <dbReference type="EMBL" id="PNH00371.1"/>
    </source>
</evidence>
<dbReference type="OrthoDB" id="534632at2759"/>
<comment type="caution">
    <text evidence="2">The sequence shown here is derived from an EMBL/GenBank/DDBJ whole genome shotgun (WGS) entry which is preliminary data.</text>
</comment>
<proteinExistence type="predicted"/>
<accession>A0A2J7ZJC8</accession>
<dbReference type="EMBL" id="PGGS01001463">
    <property type="protein sequence ID" value="PNH00371.1"/>
    <property type="molecule type" value="Genomic_DNA"/>
</dbReference>
<dbReference type="InterPro" id="IPR011042">
    <property type="entry name" value="6-blade_b-propeller_TolB-like"/>
</dbReference>
<dbReference type="Proteomes" id="UP000236333">
    <property type="component" value="Unassembled WGS sequence"/>
</dbReference>
<dbReference type="AlphaFoldDB" id="A0A2J7ZJC8"/>
<organism evidence="2 3">
    <name type="scientific">Tetrabaena socialis</name>
    <dbReference type="NCBI Taxonomy" id="47790"/>
    <lineage>
        <taxon>Eukaryota</taxon>
        <taxon>Viridiplantae</taxon>
        <taxon>Chlorophyta</taxon>
        <taxon>core chlorophytes</taxon>
        <taxon>Chlorophyceae</taxon>
        <taxon>CS clade</taxon>
        <taxon>Chlamydomonadales</taxon>
        <taxon>Tetrabaenaceae</taxon>
        <taxon>Tetrabaena</taxon>
    </lineage>
</organism>
<gene>
    <name evidence="2" type="ORF">TSOC_013809</name>
</gene>
<protein>
    <recommendedName>
        <fullName evidence="4">Strictosidine synthase conserved region domain-containing protein</fullName>
    </recommendedName>
</protein>
<sequence length="226" mass="23631">MIRTLVSVPRPPTGIVARPKGRGSSHQTLVFFCQEVRELLGGHDNHPFSLASVAVPLTGGAAPGGEALALRNSRCPVYDPATGCVYFAEGEAVFRLDERNVVSLVAGRRDQAGSVDGVGRAALFDDIRALTVDGRGAIYVAEPDCIRRISLCGEAPPADGVVTTLRDSTPVLDHWVGLAYLPYAEMLLASTCSALCRVPLLRTGSSKSTTSTTSTSTSSSGSGSPE</sequence>
<feature type="non-terminal residue" evidence="2">
    <location>
        <position position="226"/>
    </location>
</feature>
<dbReference type="Gene3D" id="2.120.10.30">
    <property type="entry name" value="TolB, C-terminal domain"/>
    <property type="match status" value="1"/>
</dbReference>
<evidence type="ECO:0008006" key="4">
    <source>
        <dbReference type="Google" id="ProtNLM"/>
    </source>
</evidence>
<feature type="region of interest" description="Disordered" evidence="1">
    <location>
        <begin position="204"/>
        <end position="226"/>
    </location>
</feature>
<evidence type="ECO:0000256" key="1">
    <source>
        <dbReference type="SAM" id="MobiDB-lite"/>
    </source>
</evidence>
<keyword evidence="3" id="KW-1185">Reference proteome</keyword>
<name>A0A2J7ZJC8_9CHLO</name>